<proteinExistence type="predicted"/>
<dbReference type="InterPro" id="IPR013424">
    <property type="entry name" value="Ice-binding_C"/>
</dbReference>
<dbReference type="NCBIfam" id="TIGR02595">
    <property type="entry name" value="PEP_CTERM"/>
    <property type="match status" value="1"/>
</dbReference>
<protein>
    <recommendedName>
        <fullName evidence="2">Ice-binding protein C-terminal domain-containing protein</fullName>
    </recommendedName>
</protein>
<gene>
    <name evidence="3" type="ORF">HAHE_25740</name>
</gene>
<sequence>MRQIQKPSAFAALVGSALALLAAPASAALLAHYSFDSNFTDDSGNSNDLTTGGGTPNITTTSGEHVFGGGALNLDKASNEFLEPTVDFGFSTTDEWSVSFWARRRPGAGAPTGMVVGDNTTTDSFIWLPDNSNVVQGLRFRPAGVGTSDNNDYATGHDTAFHHWAVVANGSGELRVYRDGVDLGPSTPSGGTDFDIKAVGSGYTGTNQIFDGQIDELYIFDEALTSTQVSSLFSSNAVPEPSALVLLAFGGLLIVRRRR</sequence>
<evidence type="ECO:0000313" key="4">
    <source>
        <dbReference type="Proteomes" id="UP001374893"/>
    </source>
</evidence>
<reference evidence="3 4" key="1">
    <citation type="submission" date="2021-06" db="EMBL/GenBank/DDBJ databases">
        <title>Complete genome of Haloferula helveola possessing various polysaccharide degrading enzymes.</title>
        <authorList>
            <person name="Takami H."/>
            <person name="Huang C."/>
            <person name="Hamasaki K."/>
        </authorList>
    </citation>
    <scope>NUCLEOTIDE SEQUENCE [LARGE SCALE GENOMIC DNA]</scope>
    <source>
        <strain evidence="3 4">CN-1</strain>
    </source>
</reference>
<dbReference type="EMBL" id="AP024702">
    <property type="protein sequence ID" value="BCX48666.1"/>
    <property type="molecule type" value="Genomic_DNA"/>
</dbReference>
<dbReference type="Gene3D" id="2.60.120.200">
    <property type="match status" value="1"/>
</dbReference>
<organism evidence="3 4">
    <name type="scientific">Haloferula helveola</name>
    <dbReference type="NCBI Taxonomy" id="490095"/>
    <lineage>
        <taxon>Bacteria</taxon>
        <taxon>Pseudomonadati</taxon>
        <taxon>Verrucomicrobiota</taxon>
        <taxon>Verrucomicrobiia</taxon>
        <taxon>Verrucomicrobiales</taxon>
        <taxon>Verrucomicrobiaceae</taxon>
        <taxon>Haloferula</taxon>
    </lineage>
</organism>
<dbReference type="Pfam" id="PF07589">
    <property type="entry name" value="PEP-CTERM"/>
    <property type="match status" value="1"/>
</dbReference>
<dbReference type="Pfam" id="PF13385">
    <property type="entry name" value="Laminin_G_3"/>
    <property type="match status" value="1"/>
</dbReference>
<dbReference type="InterPro" id="IPR013320">
    <property type="entry name" value="ConA-like_dom_sf"/>
</dbReference>
<dbReference type="RefSeq" id="WP_338684991.1">
    <property type="nucleotide sequence ID" value="NZ_AP024702.1"/>
</dbReference>
<dbReference type="SUPFAM" id="SSF49899">
    <property type="entry name" value="Concanavalin A-like lectins/glucanases"/>
    <property type="match status" value="1"/>
</dbReference>
<evidence type="ECO:0000259" key="2">
    <source>
        <dbReference type="Pfam" id="PF07589"/>
    </source>
</evidence>
<dbReference type="Proteomes" id="UP001374893">
    <property type="component" value="Chromosome"/>
</dbReference>
<keyword evidence="4" id="KW-1185">Reference proteome</keyword>
<feature type="signal peptide" evidence="1">
    <location>
        <begin position="1"/>
        <end position="27"/>
    </location>
</feature>
<name>A0ABN6H4W7_9BACT</name>
<feature type="domain" description="Ice-binding protein C-terminal" evidence="2">
    <location>
        <begin position="237"/>
        <end position="259"/>
    </location>
</feature>
<evidence type="ECO:0000313" key="3">
    <source>
        <dbReference type="EMBL" id="BCX48666.1"/>
    </source>
</evidence>
<keyword evidence="1" id="KW-0732">Signal</keyword>
<accession>A0ABN6H4W7</accession>
<feature type="chain" id="PRO_5046494290" description="Ice-binding protein C-terminal domain-containing protein" evidence="1">
    <location>
        <begin position="28"/>
        <end position="259"/>
    </location>
</feature>
<evidence type="ECO:0000256" key="1">
    <source>
        <dbReference type="SAM" id="SignalP"/>
    </source>
</evidence>